<evidence type="ECO:0000313" key="1">
    <source>
        <dbReference type="EMBL" id="SVC65716.1"/>
    </source>
</evidence>
<gene>
    <name evidence="1" type="ORF">METZ01_LOCUS318570</name>
</gene>
<feature type="non-terminal residue" evidence="1">
    <location>
        <position position="26"/>
    </location>
</feature>
<accession>A0A382NXC5</accession>
<organism evidence="1">
    <name type="scientific">marine metagenome</name>
    <dbReference type="NCBI Taxonomy" id="408172"/>
    <lineage>
        <taxon>unclassified sequences</taxon>
        <taxon>metagenomes</taxon>
        <taxon>ecological metagenomes</taxon>
    </lineage>
</organism>
<protein>
    <submittedName>
        <fullName evidence="1">Uncharacterized protein</fullName>
    </submittedName>
</protein>
<reference evidence="1" key="1">
    <citation type="submission" date="2018-05" db="EMBL/GenBank/DDBJ databases">
        <authorList>
            <person name="Lanie J.A."/>
            <person name="Ng W.-L."/>
            <person name="Kazmierczak K.M."/>
            <person name="Andrzejewski T.M."/>
            <person name="Davidsen T.M."/>
            <person name="Wayne K.J."/>
            <person name="Tettelin H."/>
            <person name="Glass J.I."/>
            <person name="Rusch D."/>
            <person name="Podicherti R."/>
            <person name="Tsui H.-C.T."/>
            <person name="Winkler M.E."/>
        </authorList>
    </citation>
    <scope>NUCLEOTIDE SEQUENCE</scope>
</reference>
<proteinExistence type="predicted"/>
<name>A0A382NXC5_9ZZZZ</name>
<dbReference type="EMBL" id="UINC01103381">
    <property type="protein sequence ID" value="SVC65716.1"/>
    <property type="molecule type" value="Genomic_DNA"/>
</dbReference>
<sequence length="26" mass="3136">MIFIDPFARGWNTHSFFIPLNFFYGP</sequence>
<dbReference type="AlphaFoldDB" id="A0A382NXC5"/>